<evidence type="ECO:0000313" key="3">
    <source>
        <dbReference type="Proteomes" id="UP000288972"/>
    </source>
</evidence>
<dbReference type="RefSeq" id="WP_128952747.1">
    <property type="nucleotide sequence ID" value="NZ_CP030053.1"/>
</dbReference>
<accession>A0AAE6CC22</accession>
<dbReference type="Proteomes" id="UP000290401">
    <property type="component" value="Unassembled WGS sequence"/>
</dbReference>
<dbReference type="EMBL" id="CP030053">
    <property type="protein sequence ID" value="QAU50319.1"/>
    <property type="molecule type" value="Genomic_DNA"/>
</dbReference>
<dbReference type="EMBL" id="RDQZ01000007">
    <property type="protein sequence ID" value="RXH14647.1"/>
    <property type="molecule type" value="Genomic_DNA"/>
</dbReference>
<reference evidence="2 4" key="2">
    <citation type="submission" date="2018-10" db="EMBL/GenBank/DDBJ databases">
        <title>Bradyrhizobium sp. nov., effective nodules isolated from peanut in China.</title>
        <authorList>
            <person name="Li Y."/>
        </authorList>
    </citation>
    <scope>NUCLEOTIDE SEQUENCE [LARGE SCALE GENOMIC DNA]</scope>
    <source>
        <strain evidence="2 4">CCBAU 53426</strain>
    </source>
</reference>
<sequence length="93" mass="9881">MKPSRSIYPSAVVLAAAAMVIGGVRARAAEETVQSILAAQIRSQGFSCDKAVGAARDATRSRPDHAVWVLRCSNASFRVSRAPDMAAKVEPLR</sequence>
<evidence type="ECO:0000313" key="2">
    <source>
        <dbReference type="EMBL" id="RXH14647.1"/>
    </source>
</evidence>
<organism evidence="1 3">
    <name type="scientific">Bradyrhizobium guangzhouense</name>
    <dbReference type="NCBI Taxonomy" id="1325095"/>
    <lineage>
        <taxon>Bacteria</taxon>
        <taxon>Pseudomonadati</taxon>
        <taxon>Pseudomonadota</taxon>
        <taxon>Alphaproteobacteria</taxon>
        <taxon>Hyphomicrobiales</taxon>
        <taxon>Nitrobacteraceae</taxon>
        <taxon>Bradyrhizobium</taxon>
    </lineage>
</organism>
<keyword evidence="4" id="KW-1185">Reference proteome</keyword>
<evidence type="ECO:0000313" key="4">
    <source>
        <dbReference type="Proteomes" id="UP000290401"/>
    </source>
</evidence>
<name>A0AAE6CC22_9BRAD</name>
<proteinExistence type="predicted"/>
<gene>
    <name evidence="2" type="ORF">EAS56_11895</name>
    <name evidence="1" type="ORF">XH91_23345</name>
</gene>
<evidence type="ECO:0000313" key="1">
    <source>
        <dbReference type="EMBL" id="QAU50319.1"/>
    </source>
</evidence>
<protein>
    <submittedName>
        <fullName evidence="1">Uncharacterized protein</fullName>
    </submittedName>
</protein>
<reference evidence="1 3" key="1">
    <citation type="submission" date="2018-06" db="EMBL/GenBank/DDBJ databases">
        <title>Comparative genomics of rhizobia nodulating Arachis hypogaea in China.</title>
        <authorList>
            <person name="Li Y."/>
        </authorList>
    </citation>
    <scope>NUCLEOTIDE SEQUENCE [LARGE SCALE GENOMIC DNA]</scope>
    <source>
        <strain evidence="1 3">CCBAU 51670</strain>
    </source>
</reference>
<dbReference type="Proteomes" id="UP000288972">
    <property type="component" value="Chromosome"/>
</dbReference>
<dbReference type="AlphaFoldDB" id="A0AAE6CC22"/>
<dbReference type="KEGG" id="bgz:XH91_23345"/>